<gene>
    <name evidence="1" type="ORF">ACFPQ4_06375</name>
</gene>
<sequence>MQEQQGNSSKASVRIMLDSTADGEKLSRTMNGEWYYRNNGIYVKYTEVDEGNSVRTLVSWKDGALKVTRRGDAESEQTFALGSRLPGYYSNGQVRLNLDTETTLLRVVADTLPGMDEASDPQPALPLLLEWHYTLWSAEEPAGTFIVRLYAERCEDEAASEAETNQGGTQS</sequence>
<dbReference type="Pfam" id="PF09148">
    <property type="entry name" value="DUF1934"/>
    <property type="match status" value="1"/>
</dbReference>
<accession>A0ABW0QX27</accession>
<dbReference type="SUPFAM" id="SSF50814">
    <property type="entry name" value="Lipocalins"/>
    <property type="match status" value="1"/>
</dbReference>
<reference evidence="2" key="1">
    <citation type="journal article" date="2019" name="Int. J. Syst. Evol. Microbiol.">
        <title>The Global Catalogue of Microorganisms (GCM) 10K type strain sequencing project: providing services to taxonomists for standard genome sequencing and annotation.</title>
        <authorList>
            <consortium name="The Broad Institute Genomics Platform"/>
            <consortium name="The Broad Institute Genome Sequencing Center for Infectious Disease"/>
            <person name="Wu L."/>
            <person name="Ma J."/>
        </authorList>
    </citation>
    <scope>NUCLEOTIDE SEQUENCE [LARGE SCALE GENOMIC DNA]</scope>
    <source>
        <strain evidence="2">CGMCC 1.18578</strain>
    </source>
</reference>
<dbReference type="InterPro" id="IPR012674">
    <property type="entry name" value="Calycin"/>
</dbReference>
<evidence type="ECO:0000313" key="1">
    <source>
        <dbReference type="EMBL" id="MFC5529076.1"/>
    </source>
</evidence>
<organism evidence="1 2">
    <name type="scientific">Cohnella yongneupensis</name>
    <dbReference type="NCBI Taxonomy" id="425006"/>
    <lineage>
        <taxon>Bacteria</taxon>
        <taxon>Bacillati</taxon>
        <taxon>Bacillota</taxon>
        <taxon>Bacilli</taxon>
        <taxon>Bacillales</taxon>
        <taxon>Paenibacillaceae</taxon>
        <taxon>Cohnella</taxon>
    </lineage>
</organism>
<protein>
    <submittedName>
        <fullName evidence="1">DUF1934 domain-containing protein</fullName>
    </submittedName>
</protein>
<comment type="caution">
    <text evidence="1">The sequence shown here is derived from an EMBL/GenBank/DDBJ whole genome shotgun (WGS) entry which is preliminary data.</text>
</comment>
<dbReference type="RefSeq" id="WP_378110945.1">
    <property type="nucleotide sequence ID" value="NZ_JBHSNC010000019.1"/>
</dbReference>
<name>A0ABW0QX27_9BACL</name>
<proteinExistence type="predicted"/>
<keyword evidence="2" id="KW-1185">Reference proteome</keyword>
<dbReference type="Proteomes" id="UP001596108">
    <property type="component" value="Unassembled WGS sequence"/>
</dbReference>
<dbReference type="InterPro" id="IPR015231">
    <property type="entry name" value="DUF1934"/>
</dbReference>
<evidence type="ECO:0000313" key="2">
    <source>
        <dbReference type="Proteomes" id="UP001596108"/>
    </source>
</evidence>
<dbReference type="Gene3D" id="2.40.128.20">
    <property type="match status" value="1"/>
</dbReference>
<dbReference type="EMBL" id="JBHSNC010000019">
    <property type="protein sequence ID" value="MFC5529076.1"/>
    <property type="molecule type" value="Genomic_DNA"/>
</dbReference>